<dbReference type="KEGG" id="smon:AWR27_23090"/>
<name>A0A1P9X2R3_9BACT</name>
<organism evidence="2 3">
    <name type="scientific">Spirosoma montaniterrae</name>
    <dbReference type="NCBI Taxonomy" id="1178516"/>
    <lineage>
        <taxon>Bacteria</taxon>
        <taxon>Pseudomonadati</taxon>
        <taxon>Bacteroidota</taxon>
        <taxon>Cytophagia</taxon>
        <taxon>Cytophagales</taxon>
        <taxon>Cytophagaceae</taxon>
        <taxon>Spirosoma</taxon>
    </lineage>
</organism>
<accession>A0A1P9X2R3</accession>
<dbReference type="OrthoDB" id="1099872at2"/>
<keyword evidence="1" id="KW-1133">Transmembrane helix</keyword>
<keyword evidence="1" id="KW-0472">Membrane</keyword>
<dbReference type="Proteomes" id="UP000187941">
    <property type="component" value="Chromosome"/>
</dbReference>
<gene>
    <name evidence="2" type="ORF">AWR27_23090</name>
</gene>
<dbReference type="EMBL" id="CP014263">
    <property type="protein sequence ID" value="AQG81926.1"/>
    <property type="molecule type" value="Genomic_DNA"/>
</dbReference>
<dbReference type="RefSeq" id="WP_077133404.1">
    <property type="nucleotide sequence ID" value="NZ_CP014263.1"/>
</dbReference>
<dbReference type="AlphaFoldDB" id="A0A1P9X2R3"/>
<evidence type="ECO:0000256" key="1">
    <source>
        <dbReference type="SAM" id="Phobius"/>
    </source>
</evidence>
<feature type="transmembrane region" description="Helical" evidence="1">
    <location>
        <begin position="34"/>
        <end position="59"/>
    </location>
</feature>
<keyword evidence="1" id="KW-0812">Transmembrane</keyword>
<sequence length="108" mass="12347">MNHNPRRRFFFLPFLLIALLATSAAVFWLWNNVLVAVVAVKPVGYWQAMGLLVLARLLFGGFRFGPPGGGPGFGGPPWRQKWQSMSAEEREKFKAEWRRRHGYKGNTD</sequence>
<keyword evidence="3" id="KW-1185">Reference proteome</keyword>
<dbReference type="STRING" id="1178516.AWR27_23090"/>
<reference evidence="2 3" key="1">
    <citation type="submission" date="2016-01" db="EMBL/GenBank/DDBJ databases">
        <authorList>
            <person name="Oliw E.H."/>
        </authorList>
    </citation>
    <scope>NUCLEOTIDE SEQUENCE [LARGE SCALE GENOMIC DNA]</scope>
    <source>
        <strain evidence="2 3">DY10</strain>
    </source>
</reference>
<evidence type="ECO:0000313" key="2">
    <source>
        <dbReference type="EMBL" id="AQG81926.1"/>
    </source>
</evidence>
<proteinExistence type="predicted"/>
<evidence type="ECO:0000313" key="3">
    <source>
        <dbReference type="Proteomes" id="UP000187941"/>
    </source>
</evidence>
<protein>
    <submittedName>
        <fullName evidence="2">Uncharacterized protein</fullName>
    </submittedName>
</protein>